<dbReference type="GO" id="GO:0016787">
    <property type="term" value="F:hydrolase activity"/>
    <property type="evidence" value="ECO:0007669"/>
    <property type="project" value="UniProtKB-KW"/>
</dbReference>
<keyword evidence="2" id="KW-0378">Hydrolase</keyword>
<reference evidence="4" key="1">
    <citation type="submission" date="2019-10" db="EMBL/GenBank/DDBJ databases">
        <authorList>
            <consortium name="DOE Joint Genome Institute"/>
            <person name="Kuo A."/>
            <person name="Miyauchi S."/>
            <person name="Kiss E."/>
            <person name="Drula E."/>
            <person name="Kohler A."/>
            <person name="Sanchez-Garcia M."/>
            <person name="Andreopoulos B."/>
            <person name="Barry K.W."/>
            <person name="Bonito G."/>
            <person name="Buee M."/>
            <person name="Carver A."/>
            <person name="Chen C."/>
            <person name="Cichocki N."/>
            <person name="Clum A."/>
            <person name="Culley D."/>
            <person name="Crous P.W."/>
            <person name="Fauchery L."/>
            <person name="Girlanda M."/>
            <person name="Hayes R."/>
            <person name="Keri Z."/>
            <person name="LaButti K."/>
            <person name="Lipzen A."/>
            <person name="Lombard V."/>
            <person name="Magnuson J."/>
            <person name="Maillard F."/>
            <person name="Morin E."/>
            <person name="Murat C."/>
            <person name="Nolan M."/>
            <person name="Ohm R."/>
            <person name="Pangilinan J."/>
            <person name="Pereira M."/>
            <person name="Perotto S."/>
            <person name="Peter M."/>
            <person name="Riley R."/>
            <person name="Sitrit Y."/>
            <person name="Stielow B."/>
            <person name="Szollosi G."/>
            <person name="Zifcakova L."/>
            <person name="Stursova M."/>
            <person name="Spatafora J.W."/>
            <person name="Tedersoo L."/>
            <person name="Vaario L.-M."/>
            <person name="Yamada A."/>
            <person name="Yan M."/>
            <person name="Wang P."/>
            <person name="Xu J."/>
            <person name="Bruns T."/>
            <person name="Baldrian P."/>
            <person name="Vilgalys R."/>
            <person name="Henrissat B."/>
            <person name="Grigoriev I.V."/>
            <person name="Hibbett D."/>
            <person name="Nagy L.G."/>
            <person name="Martin F.M."/>
        </authorList>
    </citation>
    <scope>NUCLEOTIDE SEQUENCE</scope>
    <source>
        <strain evidence="4">BED1</strain>
    </source>
</reference>
<dbReference type="EMBL" id="WHUW01000001">
    <property type="protein sequence ID" value="KAF8452188.1"/>
    <property type="molecule type" value="Genomic_DNA"/>
</dbReference>
<organism evidence="4 5">
    <name type="scientific">Boletus edulis BED1</name>
    <dbReference type="NCBI Taxonomy" id="1328754"/>
    <lineage>
        <taxon>Eukaryota</taxon>
        <taxon>Fungi</taxon>
        <taxon>Dikarya</taxon>
        <taxon>Basidiomycota</taxon>
        <taxon>Agaricomycotina</taxon>
        <taxon>Agaricomycetes</taxon>
        <taxon>Agaricomycetidae</taxon>
        <taxon>Boletales</taxon>
        <taxon>Boletineae</taxon>
        <taxon>Boletaceae</taxon>
        <taxon>Boletoideae</taxon>
        <taxon>Boletus</taxon>
    </lineage>
</organism>
<dbReference type="Gene3D" id="3.60.21.10">
    <property type="match status" value="1"/>
</dbReference>
<evidence type="ECO:0000313" key="4">
    <source>
        <dbReference type="EMBL" id="KAF8452188.1"/>
    </source>
</evidence>
<protein>
    <submittedName>
        <fullName evidence="4">Metallo-dependent phosphatase-like protein</fullName>
    </submittedName>
</protein>
<keyword evidence="5" id="KW-1185">Reference proteome</keyword>
<dbReference type="PRINTS" id="PR01607">
    <property type="entry name" value="APYRASEFAMLY"/>
</dbReference>
<feature type="domain" description="5'-Nucleotidase C-terminal" evidence="3">
    <location>
        <begin position="313"/>
        <end position="470"/>
    </location>
</feature>
<reference evidence="4" key="2">
    <citation type="journal article" date="2020" name="Nat. Commun.">
        <title>Large-scale genome sequencing of mycorrhizal fungi provides insights into the early evolution of symbiotic traits.</title>
        <authorList>
            <person name="Miyauchi S."/>
            <person name="Kiss E."/>
            <person name="Kuo A."/>
            <person name="Drula E."/>
            <person name="Kohler A."/>
            <person name="Sanchez-Garcia M."/>
            <person name="Morin E."/>
            <person name="Andreopoulos B."/>
            <person name="Barry K.W."/>
            <person name="Bonito G."/>
            <person name="Buee M."/>
            <person name="Carver A."/>
            <person name="Chen C."/>
            <person name="Cichocki N."/>
            <person name="Clum A."/>
            <person name="Culley D."/>
            <person name="Crous P.W."/>
            <person name="Fauchery L."/>
            <person name="Girlanda M."/>
            <person name="Hayes R.D."/>
            <person name="Keri Z."/>
            <person name="LaButti K."/>
            <person name="Lipzen A."/>
            <person name="Lombard V."/>
            <person name="Magnuson J."/>
            <person name="Maillard F."/>
            <person name="Murat C."/>
            <person name="Nolan M."/>
            <person name="Ohm R.A."/>
            <person name="Pangilinan J."/>
            <person name="Pereira M.F."/>
            <person name="Perotto S."/>
            <person name="Peter M."/>
            <person name="Pfister S."/>
            <person name="Riley R."/>
            <person name="Sitrit Y."/>
            <person name="Stielow J.B."/>
            <person name="Szollosi G."/>
            <person name="Zifcakova L."/>
            <person name="Stursova M."/>
            <person name="Spatafora J.W."/>
            <person name="Tedersoo L."/>
            <person name="Vaario L.M."/>
            <person name="Yamada A."/>
            <person name="Yan M."/>
            <person name="Wang P."/>
            <person name="Xu J."/>
            <person name="Bruns T."/>
            <person name="Baldrian P."/>
            <person name="Vilgalys R."/>
            <person name="Dunand C."/>
            <person name="Henrissat B."/>
            <person name="Grigoriev I.V."/>
            <person name="Hibbett D."/>
            <person name="Nagy L.G."/>
            <person name="Martin F.M."/>
        </authorList>
    </citation>
    <scope>NUCLEOTIDE SEQUENCE</scope>
    <source>
        <strain evidence="4">BED1</strain>
    </source>
</reference>
<evidence type="ECO:0000256" key="1">
    <source>
        <dbReference type="ARBA" id="ARBA00006654"/>
    </source>
</evidence>
<sequence>MDTSLYDELSFLHFNDVYHITQSTALGRLSHVFRNAKDVPEAERPITIFSGDAFSPSLESAVTKGEHMIPILNHLLVDVACYGNHEFDFGEDVLVNLSQGCTFPWLLANVVHADGRLMATAKEYLVLEKKGYRIGFFGLAGTDWPSNCQHLPVDCTILEPVSVAQQITGWLRSTQAVDIVIAITHMRHEEDVHLAKSCDSIDLILGGHDHELAVHGVNVKAMDDTFEGKIKLIKSGTDFRSYSSIKMWVSRKNGEALLECIRVNQTRNIALEIDLPDDSGMHDILAELHARMAGAVNMPLFHSAVPLDGRTSVVRTEETNVGNMLADAVRAYYNTDIAFINSGSLRCDRVIDAGVIAVKDMIGAYHYILPFDNPFVVKRLGGRAIAEALENAACDIIDGRFFQVSGIAFSIDAQAPVGSRVHAVYLAPGHTCGAPTSSASKFPLDGDGEYTVSMVAFIAKGFDGYTLFKDVPTLIDEEGAMTDSSLLLQVFRRKTYDIYERESGASIDRARAAIILGGTPDGLPFVSPSVQGRIRYTRQRAF</sequence>
<dbReference type="Gene3D" id="3.90.780.10">
    <property type="entry name" value="5'-Nucleotidase, C-terminal domain"/>
    <property type="match status" value="1"/>
</dbReference>
<dbReference type="InterPro" id="IPR036907">
    <property type="entry name" value="5'-Nucleotdase_C_sf"/>
</dbReference>
<evidence type="ECO:0000313" key="5">
    <source>
        <dbReference type="Proteomes" id="UP001194468"/>
    </source>
</evidence>
<dbReference type="PANTHER" id="PTHR11575:SF41">
    <property type="entry name" value="PUTATIVE (AFU_ORTHOLOGUE AFUA_1G01160)-RELATED"/>
    <property type="match status" value="1"/>
</dbReference>
<dbReference type="GO" id="GO:0009166">
    <property type="term" value="P:nucleotide catabolic process"/>
    <property type="evidence" value="ECO:0007669"/>
    <property type="project" value="InterPro"/>
</dbReference>
<comment type="caution">
    <text evidence="4">The sequence shown here is derived from an EMBL/GenBank/DDBJ whole genome shotgun (WGS) entry which is preliminary data.</text>
</comment>
<name>A0AAD4C9P5_BOLED</name>
<dbReference type="SUPFAM" id="SSF56300">
    <property type="entry name" value="Metallo-dependent phosphatases"/>
    <property type="match status" value="1"/>
</dbReference>
<comment type="similarity">
    <text evidence="1 2">Belongs to the 5'-nucleotidase family.</text>
</comment>
<proteinExistence type="inferred from homology"/>
<evidence type="ECO:0000259" key="3">
    <source>
        <dbReference type="Pfam" id="PF02872"/>
    </source>
</evidence>
<dbReference type="Pfam" id="PF02872">
    <property type="entry name" value="5_nucleotid_C"/>
    <property type="match status" value="1"/>
</dbReference>
<dbReference type="InterPro" id="IPR029052">
    <property type="entry name" value="Metallo-depent_PP-like"/>
</dbReference>
<dbReference type="InterPro" id="IPR006179">
    <property type="entry name" value="5_nucleotidase/apyrase"/>
</dbReference>
<dbReference type="AlphaFoldDB" id="A0AAD4C9P5"/>
<dbReference type="GO" id="GO:0000166">
    <property type="term" value="F:nucleotide binding"/>
    <property type="evidence" value="ECO:0007669"/>
    <property type="project" value="UniProtKB-KW"/>
</dbReference>
<dbReference type="InterPro" id="IPR008334">
    <property type="entry name" value="5'-Nucleotdase_C"/>
</dbReference>
<keyword evidence="2" id="KW-0547">Nucleotide-binding</keyword>
<dbReference type="SUPFAM" id="SSF55816">
    <property type="entry name" value="5'-nucleotidase (syn. UDP-sugar hydrolase), C-terminal domain"/>
    <property type="match status" value="1"/>
</dbReference>
<accession>A0AAD4C9P5</accession>
<dbReference type="PANTHER" id="PTHR11575">
    <property type="entry name" value="5'-NUCLEOTIDASE-RELATED"/>
    <property type="match status" value="1"/>
</dbReference>
<gene>
    <name evidence="4" type="ORF">L210DRAFT_926779</name>
</gene>
<dbReference type="Proteomes" id="UP001194468">
    <property type="component" value="Unassembled WGS sequence"/>
</dbReference>
<evidence type="ECO:0000256" key="2">
    <source>
        <dbReference type="RuleBase" id="RU362119"/>
    </source>
</evidence>